<keyword evidence="1" id="KW-0812">Transmembrane</keyword>
<keyword evidence="1" id="KW-1133">Transmembrane helix</keyword>
<evidence type="ECO:0000313" key="2">
    <source>
        <dbReference type="EMBL" id="VVB00556.1"/>
    </source>
</evidence>
<protein>
    <submittedName>
        <fullName evidence="2">Uncharacterized protein</fullName>
    </submittedName>
</protein>
<dbReference type="AlphaFoldDB" id="A0A565BGR3"/>
<comment type="caution">
    <text evidence="2">The sequence shown here is derived from an EMBL/GenBank/DDBJ whole genome shotgun (WGS) entry which is preliminary data.</text>
</comment>
<organism evidence="2 3">
    <name type="scientific">Arabis nemorensis</name>
    <dbReference type="NCBI Taxonomy" id="586526"/>
    <lineage>
        <taxon>Eukaryota</taxon>
        <taxon>Viridiplantae</taxon>
        <taxon>Streptophyta</taxon>
        <taxon>Embryophyta</taxon>
        <taxon>Tracheophyta</taxon>
        <taxon>Spermatophyta</taxon>
        <taxon>Magnoliopsida</taxon>
        <taxon>eudicotyledons</taxon>
        <taxon>Gunneridae</taxon>
        <taxon>Pentapetalae</taxon>
        <taxon>rosids</taxon>
        <taxon>malvids</taxon>
        <taxon>Brassicales</taxon>
        <taxon>Brassicaceae</taxon>
        <taxon>Arabideae</taxon>
        <taxon>Arabis</taxon>
    </lineage>
</organism>
<dbReference type="Proteomes" id="UP000489600">
    <property type="component" value="Unassembled WGS sequence"/>
</dbReference>
<evidence type="ECO:0000313" key="3">
    <source>
        <dbReference type="Proteomes" id="UP000489600"/>
    </source>
</evidence>
<keyword evidence="1" id="KW-0472">Membrane</keyword>
<feature type="transmembrane region" description="Helical" evidence="1">
    <location>
        <begin position="6"/>
        <end position="26"/>
    </location>
</feature>
<evidence type="ECO:0000256" key="1">
    <source>
        <dbReference type="SAM" id="Phobius"/>
    </source>
</evidence>
<reference evidence="2" key="1">
    <citation type="submission" date="2019-07" db="EMBL/GenBank/DDBJ databases">
        <authorList>
            <person name="Dittberner H."/>
        </authorList>
    </citation>
    <scope>NUCLEOTIDE SEQUENCE [LARGE SCALE GENOMIC DNA]</scope>
</reference>
<sequence length="86" mass="9348">MEALSIEVSGLFGQPWMMLGLWLLFLSEFPYVDMISSSVETASALLGRLLFPIPLSASPQLVSLFAAEYGFIHCLTTSNSLSKTSS</sequence>
<gene>
    <name evidence="2" type="ORF">ANE_LOCUS11000</name>
</gene>
<name>A0A565BGR3_9BRAS</name>
<accession>A0A565BGR3</accession>
<proteinExistence type="predicted"/>
<dbReference type="EMBL" id="CABITT030000004">
    <property type="protein sequence ID" value="VVB00556.1"/>
    <property type="molecule type" value="Genomic_DNA"/>
</dbReference>
<keyword evidence="3" id="KW-1185">Reference proteome</keyword>